<dbReference type="GO" id="GO:0004061">
    <property type="term" value="F:arylformamidase activity"/>
    <property type="evidence" value="ECO:0007669"/>
    <property type="project" value="InterPro"/>
</dbReference>
<accession>A0A414U0U7</accession>
<sequence>MRKIKKIVDLSWEFTAETPIYPGDPEPSVTVATTLENEGYNLSTLVMGTQTGTHVDAPYHFSNSGETIDNMELDFFLGEAVVVRVTDKKADEAITLEDIEPYKEEICEGKIVLFNTNWYKTRGTDEFFHHPYVNGDVAKYLVDNGVRFIGIDTINADQTGGTEFPVHDLFSEKRLMIGENWAFFDQIDFERPYVIALPMKLIGCDGSPVRAIAVQWEEE</sequence>
<dbReference type="PANTHER" id="PTHR31118">
    <property type="entry name" value="CYCLASE-LIKE PROTEIN 2"/>
    <property type="match status" value="1"/>
</dbReference>
<evidence type="ECO:0000313" key="2">
    <source>
        <dbReference type="Proteomes" id="UP000292665"/>
    </source>
</evidence>
<dbReference type="Pfam" id="PF04199">
    <property type="entry name" value="Cyclase"/>
    <property type="match status" value="1"/>
</dbReference>
<dbReference type="Proteomes" id="UP000292665">
    <property type="component" value="Unassembled WGS sequence"/>
</dbReference>
<comment type="caution">
    <text evidence="1">The sequence shown here is derived from an EMBL/GenBank/DDBJ whole genome shotgun (WGS) entry which is preliminary data.</text>
</comment>
<dbReference type="EMBL" id="RCYR01000020">
    <property type="protein sequence ID" value="RYS78908.1"/>
    <property type="molecule type" value="Genomic_DNA"/>
</dbReference>
<dbReference type="GeneID" id="97330520"/>
<dbReference type="InterPro" id="IPR037175">
    <property type="entry name" value="KFase_sf"/>
</dbReference>
<dbReference type="RefSeq" id="WP_004847617.1">
    <property type="nucleotide sequence ID" value="NZ_AP028249.1"/>
</dbReference>
<name>A0A414U0U7_9FIRM</name>
<gene>
    <name evidence="1" type="ORF">EAI93_10100</name>
</gene>
<dbReference type="Gene3D" id="3.50.30.50">
    <property type="entry name" value="Putative cyclase"/>
    <property type="match status" value="1"/>
</dbReference>
<protein>
    <submittedName>
        <fullName evidence="1">Cyclase family protein</fullName>
    </submittedName>
</protein>
<dbReference type="AlphaFoldDB" id="A0A414U0U7"/>
<proteinExistence type="predicted"/>
<reference evidence="1 2" key="1">
    <citation type="journal article" date="2019" name="Science, e1252229">
        <title>Invertible promoters mediate bacterial phase variation, antibiotic resistance, and host adaptation in the gut.</title>
        <authorList>
            <person name="Jiang X."/>
            <person name="Hall A.B."/>
            <person name="Arthur T.D."/>
            <person name="Plichta D.R."/>
            <person name="Covington C.T."/>
            <person name="Poyet M."/>
            <person name="Crothers J."/>
            <person name="Moses P.L."/>
            <person name="Tolonen A.C."/>
            <person name="Vlamakis H."/>
            <person name="Alm E.J."/>
            <person name="Xavier R.J."/>
        </authorList>
    </citation>
    <scope>NUCLEOTIDE SEQUENCE [LARGE SCALE GENOMIC DNA]</scope>
    <source>
        <strain evidence="2">aa_0143</strain>
    </source>
</reference>
<dbReference type="GO" id="GO:0019441">
    <property type="term" value="P:L-tryptophan catabolic process to kynurenine"/>
    <property type="evidence" value="ECO:0007669"/>
    <property type="project" value="InterPro"/>
</dbReference>
<dbReference type="SUPFAM" id="SSF102198">
    <property type="entry name" value="Putative cyclase"/>
    <property type="match status" value="1"/>
</dbReference>
<dbReference type="PANTHER" id="PTHR31118:SF12">
    <property type="entry name" value="CYCLASE-LIKE PROTEIN 2"/>
    <property type="match status" value="1"/>
</dbReference>
<evidence type="ECO:0000313" key="1">
    <source>
        <dbReference type="EMBL" id="RYS78908.1"/>
    </source>
</evidence>
<dbReference type="InterPro" id="IPR007325">
    <property type="entry name" value="KFase/CYL"/>
</dbReference>
<organism evidence="1 2">
    <name type="scientific">[Ruminococcus] torques</name>
    <dbReference type="NCBI Taxonomy" id="33039"/>
    <lineage>
        <taxon>Bacteria</taxon>
        <taxon>Bacillati</taxon>
        <taxon>Bacillota</taxon>
        <taxon>Clostridia</taxon>
        <taxon>Lachnospirales</taxon>
        <taxon>Lachnospiraceae</taxon>
        <taxon>Mediterraneibacter</taxon>
    </lineage>
</organism>